<dbReference type="GO" id="GO:0006351">
    <property type="term" value="P:DNA-templated transcription"/>
    <property type="evidence" value="ECO:0007669"/>
    <property type="project" value="TreeGrafter"/>
</dbReference>
<dbReference type="InterPro" id="IPR005119">
    <property type="entry name" value="LysR_subst-bd"/>
</dbReference>
<sequence>MDPSTQPDRRIEALWSHVHWLGTLAEAGSYTAAAQRLAVSKAAVSQRITELERAAGVPLVQRTTRSVRLTPAGQQLVDHTRAAFEQIERSFAGVRDLAATPRGVLRITAPVALGRQHVAPALEGFYRAFPDVRVDLELSDRLVPLAREGFDLAVRHTSVPPDSHVAWRLCPSRTLLVASAGYLRKRGTPQHPAALSSHDCLAYLRSGPALWQFERSSPDEPDTAPGAEPERVSVAVQGPLRANNSELLRDAALSGLGIALVPDFSATSALRAGKLREVLPGWRPVGFFGDAIYAIRPWSPQTPRAVREVVAYLRQALADGFDPAAPS</sequence>
<dbReference type="GO" id="GO:0003700">
    <property type="term" value="F:DNA-binding transcription factor activity"/>
    <property type="evidence" value="ECO:0007669"/>
    <property type="project" value="InterPro"/>
</dbReference>
<dbReference type="InterPro" id="IPR000847">
    <property type="entry name" value="LysR_HTH_N"/>
</dbReference>
<name>A0AAW9Q2P3_9BURK</name>
<dbReference type="FunFam" id="1.10.10.10:FF:000001">
    <property type="entry name" value="LysR family transcriptional regulator"/>
    <property type="match status" value="1"/>
</dbReference>
<dbReference type="Proteomes" id="UP001336250">
    <property type="component" value="Unassembled WGS sequence"/>
</dbReference>
<dbReference type="Gene3D" id="3.40.190.290">
    <property type="match status" value="1"/>
</dbReference>
<keyword evidence="2" id="KW-0805">Transcription regulation</keyword>
<dbReference type="EMBL" id="JAZIBG010000020">
    <property type="protein sequence ID" value="MEF7614111.1"/>
    <property type="molecule type" value="Genomic_DNA"/>
</dbReference>
<dbReference type="SUPFAM" id="SSF53850">
    <property type="entry name" value="Periplasmic binding protein-like II"/>
    <property type="match status" value="1"/>
</dbReference>
<dbReference type="InterPro" id="IPR036390">
    <property type="entry name" value="WH_DNA-bd_sf"/>
</dbReference>
<protein>
    <submittedName>
        <fullName evidence="6">LysR substrate-binding domain-containing protein</fullName>
    </submittedName>
</protein>
<reference evidence="6 7" key="1">
    <citation type="submission" date="2024-02" db="EMBL/GenBank/DDBJ databases">
        <title>Genome sequence of Aquincola sp. MAHUQ-54.</title>
        <authorList>
            <person name="Huq M.A."/>
        </authorList>
    </citation>
    <scope>NUCLEOTIDE SEQUENCE [LARGE SCALE GENOMIC DNA]</scope>
    <source>
        <strain evidence="6 7">MAHUQ-54</strain>
    </source>
</reference>
<evidence type="ECO:0000256" key="1">
    <source>
        <dbReference type="ARBA" id="ARBA00009437"/>
    </source>
</evidence>
<dbReference type="InterPro" id="IPR058163">
    <property type="entry name" value="LysR-type_TF_proteobact-type"/>
</dbReference>
<dbReference type="AlphaFoldDB" id="A0AAW9Q2P3"/>
<feature type="domain" description="HTH lysR-type" evidence="5">
    <location>
        <begin position="23"/>
        <end position="70"/>
    </location>
</feature>
<keyword evidence="7" id="KW-1185">Reference proteome</keyword>
<evidence type="ECO:0000256" key="2">
    <source>
        <dbReference type="ARBA" id="ARBA00023015"/>
    </source>
</evidence>
<dbReference type="PROSITE" id="PS50931">
    <property type="entry name" value="HTH_LYSR"/>
    <property type="match status" value="1"/>
</dbReference>
<keyword evidence="4" id="KW-0804">Transcription</keyword>
<evidence type="ECO:0000313" key="6">
    <source>
        <dbReference type="EMBL" id="MEF7614111.1"/>
    </source>
</evidence>
<proteinExistence type="inferred from homology"/>
<dbReference type="Pfam" id="PF00126">
    <property type="entry name" value="HTH_1"/>
    <property type="match status" value="1"/>
</dbReference>
<dbReference type="PANTHER" id="PTHR30537:SF5">
    <property type="entry name" value="HTH-TYPE TRANSCRIPTIONAL ACTIVATOR TTDR-RELATED"/>
    <property type="match status" value="1"/>
</dbReference>
<comment type="similarity">
    <text evidence="1">Belongs to the LysR transcriptional regulatory family.</text>
</comment>
<evidence type="ECO:0000256" key="4">
    <source>
        <dbReference type="ARBA" id="ARBA00023163"/>
    </source>
</evidence>
<dbReference type="GO" id="GO:0043565">
    <property type="term" value="F:sequence-specific DNA binding"/>
    <property type="evidence" value="ECO:0007669"/>
    <property type="project" value="TreeGrafter"/>
</dbReference>
<dbReference type="SUPFAM" id="SSF46785">
    <property type="entry name" value="Winged helix' DNA-binding domain"/>
    <property type="match status" value="1"/>
</dbReference>
<dbReference type="InterPro" id="IPR036388">
    <property type="entry name" value="WH-like_DNA-bd_sf"/>
</dbReference>
<comment type="caution">
    <text evidence="6">The sequence shown here is derived from an EMBL/GenBank/DDBJ whole genome shotgun (WGS) entry which is preliminary data.</text>
</comment>
<evidence type="ECO:0000313" key="7">
    <source>
        <dbReference type="Proteomes" id="UP001336250"/>
    </source>
</evidence>
<evidence type="ECO:0000256" key="3">
    <source>
        <dbReference type="ARBA" id="ARBA00023125"/>
    </source>
</evidence>
<dbReference type="PANTHER" id="PTHR30537">
    <property type="entry name" value="HTH-TYPE TRANSCRIPTIONAL REGULATOR"/>
    <property type="match status" value="1"/>
</dbReference>
<evidence type="ECO:0000259" key="5">
    <source>
        <dbReference type="PROSITE" id="PS50931"/>
    </source>
</evidence>
<organism evidence="6 7">
    <name type="scientific">Aquincola agrisoli</name>
    <dbReference type="NCBI Taxonomy" id="3119538"/>
    <lineage>
        <taxon>Bacteria</taxon>
        <taxon>Pseudomonadati</taxon>
        <taxon>Pseudomonadota</taxon>
        <taxon>Betaproteobacteria</taxon>
        <taxon>Burkholderiales</taxon>
        <taxon>Sphaerotilaceae</taxon>
        <taxon>Aquincola</taxon>
    </lineage>
</organism>
<dbReference type="Pfam" id="PF03466">
    <property type="entry name" value="LysR_substrate"/>
    <property type="match status" value="1"/>
</dbReference>
<keyword evidence="3" id="KW-0238">DNA-binding</keyword>
<dbReference type="Gene3D" id="1.10.10.10">
    <property type="entry name" value="Winged helix-like DNA-binding domain superfamily/Winged helix DNA-binding domain"/>
    <property type="match status" value="1"/>
</dbReference>
<gene>
    <name evidence="6" type="ORF">V4F39_09350</name>
</gene>
<dbReference type="CDD" id="cd08422">
    <property type="entry name" value="PBP2_CrgA_like"/>
    <property type="match status" value="1"/>
</dbReference>
<dbReference type="RefSeq" id="WP_332289045.1">
    <property type="nucleotide sequence ID" value="NZ_JAZIBG010000020.1"/>
</dbReference>
<accession>A0AAW9Q2P3</accession>